<evidence type="ECO:0000256" key="4">
    <source>
        <dbReference type="ARBA" id="ARBA00022519"/>
    </source>
</evidence>
<dbReference type="PANTHER" id="PTHR43357:SF4">
    <property type="entry name" value="INNER MEMBRANE ABC TRANSPORTER PERMEASE PROTEIN YDCV"/>
    <property type="match status" value="1"/>
</dbReference>
<dbReference type="EMBL" id="AXZF01000053">
    <property type="protein sequence ID" value="ERT68731.1"/>
    <property type="molecule type" value="Genomic_DNA"/>
</dbReference>
<evidence type="ECO:0000256" key="1">
    <source>
        <dbReference type="ARBA" id="ARBA00004429"/>
    </source>
</evidence>
<dbReference type="PATRIC" id="fig|1319815.3.peg.1327"/>
<dbReference type="AlphaFoldDB" id="U7VB68"/>
<evidence type="ECO:0000256" key="6">
    <source>
        <dbReference type="ARBA" id="ARBA00022989"/>
    </source>
</evidence>
<dbReference type="InterPro" id="IPR035906">
    <property type="entry name" value="MetI-like_sf"/>
</dbReference>
<dbReference type="GO" id="GO:0005886">
    <property type="term" value="C:plasma membrane"/>
    <property type="evidence" value="ECO:0007669"/>
    <property type="project" value="UniProtKB-SubCell"/>
</dbReference>
<dbReference type="HOGENOM" id="CLU_016047_3_2_0"/>
<keyword evidence="6 8" id="KW-1133">Transmembrane helix</keyword>
<dbReference type="Pfam" id="PF00528">
    <property type="entry name" value="BPD_transp_1"/>
    <property type="match status" value="1"/>
</dbReference>
<dbReference type="SUPFAM" id="SSF161098">
    <property type="entry name" value="MetI-like"/>
    <property type="match status" value="1"/>
</dbReference>
<dbReference type="STRING" id="1319815.HMPREF0202_01381"/>
<dbReference type="Proteomes" id="UP000017081">
    <property type="component" value="Unassembled WGS sequence"/>
</dbReference>
<accession>U7VB68</accession>
<feature type="domain" description="ABC transmembrane type-1" evidence="9">
    <location>
        <begin position="60"/>
        <end position="251"/>
    </location>
</feature>
<comment type="subcellular location">
    <subcellularLocation>
        <location evidence="1">Cell inner membrane</location>
        <topology evidence="1">Multi-pass membrane protein</topology>
    </subcellularLocation>
    <subcellularLocation>
        <location evidence="8">Cell membrane</location>
        <topology evidence="8">Multi-pass membrane protein</topology>
    </subcellularLocation>
</comment>
<dbReference type="CDD" id="cd06261">
    <property type="entry name" value="TM_PBP2"/>
    <property type="match status" value="1"/>
</dbReference>
<organism evidence="10 11">
    <name type="scientific">Cetobacterium somerae ATCC BAA-474</name>
    <dbReference type="NCBI Taxonomy" id="1319815"/>
    <lineage>
        <taxon>Bacteria</taxon>
        <taxon>Fusobacteriati</taxon>
        <taxon>Fusobacteriota</taxon>
        <taxon>Fusobacteriia</taxon>
        <taxon>Fusobacteriales</taxon>
        <taxon>Fusobacteriaceae</taxon>
        <taxon>Cetobacterium</taxon>
    </lineage>
</organism>
<proteinExistence type="inferred from homology"/>
<evidence type="ECO:0000259" key="9">
    <source>
        <dbReference type="PROSITE" id="PS50928"/>
    </source>
</evidence>
<evidence type="ECO:0000256" key="7">
    <source>
        <dbReference type="ARBA" id="ARBA00023136"/>
    </source>
</evidence>
<name>U7VB68_9FUSO</name>
<evidence type="ECO:0000256" key="3">
    <source>
        <dbReference type="ARBA" id="ARBA00022475"/>
    </source>
</evidence>
<comment type="similarity">
    <text evidence="8">Belongs to the binding-protein-dependent transport system permease family.</text>
</comment>
<evidence type="ECO:0000256" key="2">
    <source>
        <dbReference type="ARBA" id="ARBA00022448"/>
    </source>
</evidence>
<dbReference type="PANTHER" id="PTHR43357">
    <property type="entry name" value="INNER MEMBRANE ABC TRANSPORTER PERMEASE PROTEIN YDCV"/>
    <property type="match status" value="1"/>
</dbReference>
<dbReference type="GO" id="GO:0055085">
    <property type="term" value="P:transmembrane transport"/>
    <property type="evidence" value="ECO:0007669"/>
    <property type="project" value="InterPro"/>
</dbReference>
<feature type="transmembrane region" description="Helical" evidence="8">
    <location>
        <begin position="126"/>
        <end position="145"/>
    </location>
</feature>
<evidence type="ECO:0000256" key="5">
    <source>
        <dbReference type="ARBA" id="ARBA00022692"/>
    </source>
</evidence>
<keyword evidence="5 8" id="KW-0812">Transmembrane</keyword>
<comment type="caution">
    <text evidence="10">The sequence shown here is derived from an EMBL/GenBank/DDBJ whole genome shotgun (WGS) entry which is preliminary data.</text>
</comment>
<dbReference type="RefSeq" id="WP_023050919.1">
    <property type="nucleotide sequence ID" value="NZ_CP173065.2"/>
</dbReference>
<evidence type="ECO:0000313" key="10">
    <source>
        <dbReference type="EMBL" id="ERT68731.1"/>
    </source>
</evidence>
<keyword evidence="7 8" id="KW-0472">Membrane</keyword>
<gene>
    <name evidence="10" type="ORF">HMPREF0202_01381</name>
</gene>
<evidence type="ECO:0000256" key="8">
    <source>
        <dbReference type="RuleBase" id="RU363032"/>
    </source>
</evidence>
<evidence type="ECO:0000313" key="11">
    <source>
        <dbReference type="Proteomes" id="UP000017081"/>
    </source>
</evidence>
<feature type="transmembrane region" description="Helical" evidence="8">
    <location>
        <begin position="63"/>
        <end position="89"/>
    </location>
</feature>
<keyword evidence="2 8" id="KW-0813">Transport</keyword>
<keyword evidence="3" id="KW-1003">Cell membrane</keyword>
<dbReference type="PROSITE" id="PS50928">
    <property type="entry name" value="ABC_TM1"/>
    <property type="match status" value="1"/>
</dbReference>
<feature type="transmembrane region" description="Helical" evidence="8">
    <location>
        <begin position="230"/>
        <end position="254"/>
    </location>
</feature>
<protein>
    <recommendedName>
        <fullName evidence="9">ABC transmembrane type-1 domain-containing protein</fullName>
    </recommendedName>
</protein>
<dbReference type="eggNOG" id="COG1177">
    <property type="taxonomic scope" value="Bacteria"/>
</dbReference>
<reference evidence="10 11" key="1">
    <citation type="submission" date="2013-08" db="EMBL/GenBank/DDBJ databases">
        <authorList>
            <person name="Weinstock G."/>
            <person name="Sodergren E."/>
            <person name="Wylie T."/>
            <person name="Fulton L."/>
            <person name="Fulton R."/>
            <person name="Fronick C."/>
            <person name="O'Laughlin M."/>
            <person name="Godfrey J."/>
            <person name="Miner T."/>
            <person name="Herter B."/>
            <person name="Appelbaum E."/>
            <person name="Cordes M."/>
            <person name="Lek S."/>
            <person name="Wollam A."/>
            <person name="Pepin K.H."/>
            <person name="Palsikar V.B."/>
            <person name="Mitreva M."/>
            <person name="Wilson R.K."/>
        </authorList>
    </citation>
    <scope>NUCLEOTIDE SEQUENCE [LARGE SCALE GENOMIC DNA]</scope>
    <source>
        <strain evidence="10 11">ATCC BAA-474</strain>
    </source>
</reference>
<dbReference type="InterPro" id="IPR000515">
    <property type="entry name" value="MetI-like"/>
</dbReference>
<keyword evidence="11" id="KW-1185">Reference proteome</keyword>
<dbReference type="Gene3D" id="1.10.3720.10">
    <property type="entry name" value="MetI-like"/>
    <property type="match status" value="1"/>
</dbReference>
<feature type="transmembrane region" description="Helical" evidence="8">
    <location>
        <begin position="7"/>
        <end position="29"/>
    </location>
</feature>
<keyword evidence="4" id="KW-0997">Cell inner membrane</keyword>
<sequence length="261" mass="29466">MKNKIHIWVVITILTTLFLPILGTLLYSLSTKWTNTLLPQSLTLKWYLEIFQNEMFLNAIGKSFWICLISLFFIGIVLVPTVFVATYYFRKIEKMMELLVLICFAVPGAVSVVGLIKLYSNEPFRLVGTTYILVGVYFVLAYPFVYRGIKNSLAGLNIKELVESANILGASTKVAFFRVIVPNISKGLSVSMLLTFSMLFGEFLLVNMLVGGKFQTVQMYINSIKSGYSGHYSSALVITYFGILLMLTTIAFYIGEKNNRR</sequence>
<feature type="transmembrane region" description="Helical" evidence="8">
    <location>
        <begin position="188"/>
        <end position="210"/>
    </location>
</feature>
<feature type="transmembrane region" description="Helical" evidence="8">
    <location>
        <begin position="98"/>
        <end position="120"/>
    </location>
</feature>